<dbReference type="PANTHER" id="PTHR11439:SF466">
    <property type="entry name" value="CCHC-TYPE DOMAIN-CONTAINING PROTEIN"/>
    <property type="match status" value="1"/>
</dbReference>
<name>A0A1S4B1F2_TOBAC</name>
<dbReference type="KEGG" id="nta:107803537"/>
<dbReference type="PANTHER" id="PTHR11439">
    <property type="entry name" value="GAG-POL-RELATED RETROTRANSPOSON"/>
    <property type="match status" value="1"/>
</dbReference>
<gene>
    <name evidence="1" type="primary">LOC107803537</name>
</gene>
<evidence type="ECO:0000313" key="1">
    <source>
        <dbReference type="RefSeq" id="XP_016482765.1"/>
    </source>
</evidence>
<dbReference type="CDD" id="cd09272">
    <property type="entry name" value="RNase_HI_RT_Ty1"/>
    <property type="match status" value="1"/>
</dbReference>
<protein>
    <submittedName>
        <fullName evidence="1">Uncharacterized mitochondrial protein AtMg00810-like</fullName>
    </submittedName>
</protein>
<dbReference type="PaxDb" id="4097-A0A1S4B1F2"/>
<organism evidence="1">
    <name type="scientific">Nicotiana tabacum</name>
    <name type="common">Common tobacco</name>
    <dbReference type="NCBI Taxonomy" id="4097"/>
    <lineage>
        <taxon>Eukaryota</taxon>
        <taxon>Viridiplantae</taxon>
        <taxon>Streptophyta</taxon>
        <taxon>Embryophyta</taxon>
        <taxon>Tracheophyta</taxon>
        <taxon>Spermatophyta</taxon>
        <taxon>Magnoliopsida</taxon>
        <taxon>eudicotyledons</taxon>
        <taxon>Gunneridae</taxon>
        <taxon>Pentapetalae</taxon>
        <taxon>asterids</taxon>
        <taxon>lamiids</taxon>
        <taxon>Solanales</taxon>
        <taxon>Solanaceae</taxon>
        <taxon>Nicotianoideae</taxon>
        <taxon>Nicotianeae</taxon>
        <taxon>Nicotiana</taxon>
    </lineage>
</organism>
<proteinExistence type="predicted"/>
<dbReference type="RefSeq" id="XP_016482765.1">
    <property type="nucleotide sequence ID" value="XM_016627279.1"/>
</dbReference>
<accession>A0A1S4B1F2</accession>
<dbReference type="STRING" id="4097.A0A1S4B1F2"/>
<reference evidence="1" key="1">
    <citation type="submission" date="2025-08" db="UniProtKB">
        <authorList>
            <consortium name="RefSeq"/>
        </authorList>
    </citation>
    <scope>IDENTIFICATION</scope>
</reference>
<sequence>MHKRKYTLELISEVGLSAAKPAATPIDTNIKLTSTQYDKVNTKSQAEEDSLVDQATYQKLIGNSNSKSVSQQPKQSNMTTTLRIVRYIKNQPGQGILLSSKNNNVVIAYCDADWAACPITRRTVIGFLIEIGDLLVSWKSKKHTTISRSSAEAEYRSLAITVAELIWLIGVLKEVETDINLPVEIHSNSKAAIQIAANPVYHETN</sequence>
<dbReference type="OrthoDB" id="7605830at2759"/>
<dbReference type="AlphaFoldDB" id="A0A1S4B1F2"/>